<comment type="caution">
    <text evidence="1">The sequence shown here is derived from an EMBL/GenBank/DDBJ whole genome shotgun (WGS) entry which is preliminary data.</text>
</comment>
<dbReference type="InterPro" id="IPR032675">
    <property type="entry name" value="LRR_dom_sf"/>
</dbReference>
<evidence type="ECO:0000313" key="1">
    <source>
        <dbReference type="EMBL" id="EIW81643.1"/>
    </source>
</evidence>
<dbReference type="AlphaFoldDB" id="A0A5M3MR37"/>
<dbReference type="GeneID" id="19205378"/>
<sequence>MFREIFQSWPRFKSTGITGFEDDEPHISRIPKPHRCLEVPEIVALIISHVDDRPSFRTLSQVSRTLSDLAIDALYADLDSWFELFMCLPRSLWNLKPPPSPRMFSGGRFGKCGNGMRVWTLCFRRKMAEKEWTFLRSRAAKVRSIGFRHVPHSGVGRISSEGWNSLVYRRSQSIGPKSIMADQSVIDALVNAAPSVPVLFPNLCALALGHGCPAPALRMLLSPGLRKLHVSTGLLLDIANLTSPSAPDLCPFVESFHVQEELRFIRQNASARLICGWKHLRSIGGAVPIDQHVWKHLASLSSLDTLEIRAFSPPSRARAGICNKLREIDTLILSGGQYKDTISALEAVLGDRGPDTRFVVRRVDIRVLSSIASPDDSVVHLASALPELVYAETLRELRVASGRSLSPRDSDRPSVDDLLLPFVAFYGLTTVDLSTHLNGRSFTHPQLMDLACHWPSLEVLRLSSSQEAFSLQELLALGQVCPKIRIIDIPVMVSMANIREISTQMDSVRCLENATCLRLRGYPETKEDMEATVNVMGKLVPRLRHPNCEREDEEVAWNSVMGSMGKEPEVEKRELFRRYARAMCQCQ</sequence>
<gene>
    <name evidence="1" type="ORF">CONPUDRAFT_165728</name>
</gene>
<reference evidence="2" key="1">
    <citation type="journal article" date="2012" name="Science">
        <title>The Paleozoic origin of enzymatic lignin decomposition reconstructed from 31 fungal genomes.</title>
        <authorList>
            <person name="Floudas D."/>
            <person name="Binder M."/>
            <person name="Riley R."/>
            <person name="Barry K."/>
            <person name="Blanchette R.A."/>
            <person name="Henrissat B."/>
            <person name="Martinez A.T."/>
            <person name="Otillar R."/>
            <person name="Spatafora J.W."/>
            <person name="Yadav J.S."/>
            <person name="Aerts A."/>
            <person name="Benoit I."/>
            <person name="Boyd A."/>
            <person name="Carlson A."/>
            <person name="Copeland A."/>
            <person name="Coutinho P.M."/>
            <person name="de Vries R.P."/>
            <person name="Ferreira P."/>
            <person name="Findley K."/>
            <person name="Foster B."/>
            <person name="Gaskell J."/>
            <person name="Glotzer D."/>
            <person name="Gorecki P."/>
            <person name="Heitman J."/>
            <person name="Hesse C."/>
            <person name="Hori C."/>
            <person name="Igarashi K."/>
            <person name="Jurgens J.A."/>
            <person name="Kallen N."/>
            <person name="Kersten P."/>
            <person name="Kohler A."/>
            <person name="Kuees U."/>
            <person name="Kumar T.K.A."/>
            <person name="Kuo A."/>
            <person name="LaButti K."/>
            <person name="Larrondo L.F."/>
            <person name="Lindquist E."/>
            <person name="Ling A."/>
            <person name="Lombard V."/>
            <person name="Lucas S."/>
            <person name="Lundell T."/>
            <person name="Martin R."/>
            <person name="McLaughlin D.J."/>
            <person name="Morgenstern I."/>
            <person name="Morin E."/>
            <person name="Murat C."/>
            <person name="Nagy L.G."/>
            <person name="Nolan M."/>
            <person name="Ohm R.A."/>
            <person name="Patyshakuliyeva A."/>
            <person name="Rokas A."/>
            <person name="Ruiz-Duenas F.J."/>
            <person name="Sabat G."/>
            <person name="Salamov A."/>
            <person name="Samejima M."/>
            <person name="Schmutz J."/>
            <person name="Slot J.C."/>
            <person name="St John F."/>
            <person name="Stenlid J."/>
            <person name="Sun H."/>
            <person name="Sun S."/>
            <person name="Syed K."/>
            <person name="Tsang A."/>
            <person name="Wiebenga A."/>
            <person name="Young D."/>
            <person name="Pisabarro A."/>
            <person name="Eastwood D.C."/>
            <person name="Martin F."/>
            <person name="Cullen D."/>
            <person name="Grigoriev I.V."/>
            <person name="Hibbett D.S."/>
        </authorList>
    </citation>
    <scope>NUCLEOTIDE SEQUENCE [LARGE SCALE GENOMIC DNA]</scope>
    <source>
        <strain evidence="2">RWD-64-598 SS2</strain>
    </source>
</reference>
<evidence type="ECO:0008006" key="3">
    <source>
        <dbReference type="Google" id="ProtNLM"/>
    </source>
</evidence>
<accession>A0A5M3MR37</accession>
<dbReference type="EMBL" id="JH711578">
    <property type="protein sequence ID" value="EIW81643.1"/>
    <property type="molecule type" value="Genomic_DNA"/>
</dbReference>
<dbReference type="RefSeq" id="XP_007768942.1">
    <property type="nucleotide sequence ID" value="XM_007770752.1"/>
</dbReference>
<evidence type="ECO:0000313" key="2">
    <source>
        <dbReference type="Proteomes" id="UP000053558"/>
    </source>
</evidence>
<proteinExistence type="predicted"/>
<dbReference type="KEGG" id="cput:CONPUDRAFT_165728"/>
<protein>
    <recommendedName>
        <fullName evidence="3">F-box domain-containing protein</fullName>
    </recommendedName>
</protein>
<dbReference type="Gene3D" id="3.80.10.10">
    <property type="entry name" value="Ribonuclease Inhibitor"/>
    <property type="match status" value="1"/>
</dbReference>
<dbReference type="Proteomes" id="UP000053558">
    <property type="component" value="Unassembled WGS sequence"/>
</dbReference>
<name>A0A5M3MR37_CONPW</name>
<organism evidence="1 2">
    <name type="scientific">Coniophora puteana (strain RWD-64-598)</name>
    <name type="common">Brown rot fungus</name>
    <dbReference type="NCBI Taxonomy" id="741705"/>
    <lineage>
        <taxon>Eukaryota</taxon>
        <taxon>Fungi</taxon>
        <taxon>Dikarya</taxon>
        <taxon>Basidiomycota</taxon>
        <taxon>Agaricomycotina</taxon>
        <taxon>Agaricomycetes</taxon>
        <taxon>Agaricomycetidae</taxon>
        <taxon>Boletales</taxon>
        <taxon>Coniophorineae</taxon>
        <taxon>Coniophoraceae</taxon>
        <taxon>Coniophora</taxon>
    </lineage>
</organism>
<keyword evidence="2" id="KW-1185">Reference proteome</keyword>